<name>A0ABS8EZ39_9FIRM</name>
<dbReference type="InterPro" id="IPR043779">
    <property type="entry name" value="DUF5721"/>
</dbReference>
<reference evidence="1 2" key="1">
    <citation type="submission" date="2021-10" db="EMBL/GenBank/DDBJ databases">
        <title>Anaerobic single-cell dispensing facilitates the cultivation of human gut bacteria.</title>
        <authorList>
            <person name="Afrizal A."/>
        </authorList>
    </citation>
    <scope>NUCLEOTIDE SEQUENCE [LARGE SCALE GENOMIC DNA]</scope>
    <source>
        <strain evidence="1 2">CLA-AA-H246</strain>
    </source>
</reference>
<accession>A0ABS8EZ39</accession>
<dbReference type="Pfam" id="PF18988">
    <property type="entry name" value="DUF5721"/>
    <property type="match status" value="1"/>
</dbReference>
<gene>
    <name evidence="1" type="ORF">LKD42_14650</name>
</gene>
<dbReference type="Proteomes" id="UP001299235">
    <property type="component" value="Unassembled WGS sequence"/>
</dbReference>
<dbReference type="RefSeq" id="WP_147631359.1">
    <property type="nucleotide sequence ID" value="NZ_JAJEQE010000085.1"/>
</dbReference>
<comment type="caution">
    <text evidence="1">The sequence shown here is derived from an EMBL/GenBank/DDBJ whole genome shotgun (WGS) entry which is preliminary data.</text>
</comment>
<evidence type="ECO:0000313" key="1">
    <source>
        <dbReference type="EMBL" id="MCC2150465.1"/>
    </source>
</evidence>
<sequence length="162" mass="18743">MISIPITEVKLFMNHLLCRSTFDAFCVPELSLSTFASFHMDGHILKDYYTKEEYETLYKDRTPIARWKQLRPVCFELIRGNHTPLSFSIVLQLSSRAVESFLSETDTSFTVSDINGLFLNLRYKDSRLNAVTGTSLNIFSMDKSLEHAWDQKIQKFILSLES</sequence>
<evidence type="ECO:0000313" key="2">
    <source>
        <dbReference type="Proteomes" id="UP001299235"/>
    </source>
</evidence>
<protein>
    <submittedName>
        <fullName evidence="1">DUF5721 family protein</fullName>
    </submittedName>
</protein>
<organism evidence="1 2">
    <name type="scientific">Hominisplanchenecus faecis</name>
    <dbReference type="NCBI Taxonomy" id="2885351"/>
    <lineage>
        <taxon>Bacteria</taxon>
        <taxon>Bacillati</taxon>
        <taxon>Bacillota</taxon>
        <taxon>Clostridia</taxon>
        <taxon>Lachnospirales</taxon>
        <taxon>Lachnospiraceae</taxon>
        <taxon>Hominisplanchenecus</taxon>
    </lineage>
</organism>
<dbReference type="EMBL" id="JAJEQE010000085">
    <property type="protein sequence ID" value="MCC2150465.1"/>
    <property type="molecule type" value="Genomic_DNA"/>
</dbReference>
<keyword evidence="2" id="KW-1185">Reference proteome</keyword>
<proteinExistence type="predicted"/>